<dbReference type="GO" id="GO:0009103">
    <property type="term" value="P:lipopolysaccharide biosynthetic process"/>
    <property type="evidence" value="ECO:0007669"/>
    <property type="project" value="UniProtKB-ARBA"/>
</dbReference>
<keyword evidence="5 8" id="KW-0812">Transmembrane</keyword>
<name>A0A1H6GYL5_CHRCI</name>
<evidence type="ECO:0000256" key="4">
    <source>
        <dbReference type="ARBA" id="ARBA00022679"/>
    </source>
</evidence>
<organism evidence="10 11">
    <name type="scientific">Chryseobacterium culicis</name>
    <dbReference type="NCBI Taxonomy" id="680127"/>
    <lineage>
        <taxon>Bacteria</taxon>
        <taxon>Pseudomonadati</taxon>
        <taxon>Bacteroidota</taxon>
        <taxon>Flavobacteriia</taxon>
        <taxon>Flavobacteriales</taxon>
        <taxon>Weeksellaceae</taxon>
        <taxon>Chryseobacterium group</taxon>
        <taxon>Chryseobacterium</taxon>
    </lineage>
</organism>
<feature type="transmembrane region" description="Helical" evidence="8">
    <location>
        <begin position="122"/>
        <end position="141"/>
    </location>
</feature>
<evidence type="ECO:0000256" key="5">
    <source>
        <dbReference type="ARBA" id="ARBA00022692"/>
    </source>
</evidence>
<evidence type="ECO:0000313" key="11">
    <source>
        <dbReference type="Proteomes" id="UP000198561"/>
    </source>
</evidence>
<sequence length="508" mass="59348">MKKDYWILLLFIIAKFILQYSLISPEYELHRDEYLHLDQANHLAWGYLSVPPVNSWLAWMIKILGNSIFWVKFFPALFGALTIVLTWKVVEELNGSLFAKVLASLGILFSVLLRVNMLFQPTSLEIFLWLFLYYSLIKYFNSQQVRWIYIGAIIFGIGVLNKYNIAFSLLGLIPALLLTEQRKIFMQSHVYWAALLALIIIFPNLLWQYQNQFPVIHHMKELSENQLVHVDRMDFMKSQILFFIGVIFVMITGWGALLLYKPFEKFRFFFWSYIITITLFLFFKAKDYYAIGLYPVYIAFGSVFLGHLLEKGWKRFLKPVCILVPVLLFLPLYNVAFPNKSPQYIESHQDQYKKFGLLRWEDGKDHALPQDFADMQGWKELAQKVDKEYSRLSKSGNTMVLCDNYGQAGAINYYSKAGVVAMSFNADYINWIDLSKKYKNVIRIKEASEAGKELSESGSFFEAAKLKDSVANPYARERGTAIFRLQGARIDVIKRIREEIIEVKNEWK</sequence>
<feature type="transmembrane region" description="Helical" evidence="8">
    <location>
        <begin position="43"/>
        <end position="61"/>
    </location>
</feature>
<evidence type="ECO:0000259" key="9">
    <source>
        <dbReference type="Pfam" id="PF13231"/>
    </source>
</evidence>
<keyword evidence="3 10" id="KW-0328">Glycosyltransferase</keyword>
<feature type="transmembrane region" description="Helical" evidence="8">
    <location>
        <begin position="147"/>
        <end position="178"/>
    </location>
</feature>
<dbReference type="STRING" id="680127.SAMN05421593_0756"/>
<feature type="transmembrane region" description="Helical" evidence="8">
    <location>
        <begin position="316"/>
        <end position="336"/>
    </location>
</feature>
<dbReference type="Pfam" id="PF13231">
    <property type="entry name" value="PMT_2"/>
    <property type="match status" value="1"/>
</dbReference>
<dbReference type="InterPro" id="IPR038731">
    <property type="entry name" value="RgtA/B/C-like"/>
</dbReference>
<reference evidence="10 11" key="1">
    <citation type="submission" date="2016-10" db="EMBL/GenBank/DDBJ databases">
        <authorList>
            <person name="de Groot N.N."/>
        </authorList>
    </citation>
    <scope>NUCLEOTIDE SEQUENCE [LARGE SCALE GENOMIC DNA]</scope>
    <source>
        <strain evidence="10 11">DSM 23031</strain>
    </source>
</reference>
<keyword evidence="6 8" id="KW-1133">Transmembrane helix</keyword>
<gene>
    <name evidence="10" type="ORF">SAMN05421593_0756</name>
</gene>
<protein>
    <submittedName>
        <fullName evidence="10">Dolichyl-phosphate-mannose-protein mannosyltransferase</fullName>
    </submittedName>
</protein>
<keyword evidence="2" id="KW-1003">Cell membrane</keyword>
<feature type="transmembrane region" description="Helical" evidence="8">
    <location>
        <begin position="266"/>
        <end position="283"/>
    </location>
</feature>
<accession>A0A1H6GYL5</accession>
<feature type="domain" description="Glycosyltransferase RgtA/B/C/D-like" evidence="9">
    <location>
        <begin position="50"/>
        <end position="207"/>
    </location>
</feature>
<keyword evidence="4 10" id="KW-0808">Transferase</keyword>
<feature type="transmembrane region" description="Helical" evidence="8">
    <location>
        <begin position="289"/>
        <end position="309"/>
    </location>
</feature>
<feature type="transmembrane region" description="Helical" evidence="8">
    <location>
        <begin position="240"/>
        <end position="259"/>
    </location>
</feature>
<feature type="transmembrane region" description="Helical" evidence="8">
    <location>
        <begin position="73"/>
        <end position="90"/>
    </location>
</feature>
<dbReference type="InterPro" id="IPR050297">
    <property type="entry name" value="LipidA_mod_glycosyltrf_83"/>
</dbReference>
<dbReference type="EMBL" id="FNWQ01000001">
    <property type="protein sequence ID" value="SEH28599.1"/>
    <property type="molecule type" value="Genomic_DNA"/>
</dbReference>
<evidence type="ECO:0000256" key="8">
    <source>
        <dbReference type="SAM" id="Phobius"/>
    </source>
</evidence>
<dbReference type="Proteomes" id="UP000198561">
    <property type="component" value="Unassembled WGS sequence"/>
</dbReference>
<dbReference type="PANTHER" id="PTHR33908:SF11">
    <property type="entry name" value="MEMBRANE PROTEIN"/>
    <property type="match status" value="1"/>
</dbReference>
<evidence type="ECO:0000256" key="7">
    <source>
        <dbReference type="ARBA" id="ARBA00023136"/>
    </source>
</evidence>
<dbReference type="PANTHER" id="PTHR33908">
    <property type="entry name" value="MANNOSYLTRANSFERASE YKCB-RELATED"/>
    <property type="match status" value="1"/>
</dbReference>
<dbReference type="GO" id="GO:0016763">
    <property type="term" value="F:pentosyltransferase activity"/>
    <property type="evidence" value="ECO:0007669"/>
    <property type="project" value="TreeGrafter"/>
</dbReference>
<dbReference type="GO" id="GO:0005886">
    <property type="term" value="C:plasma membrane"/>
    <property type="evidence" value="ECO:0007669"/>
    <property type="project" value="UniProtKB-SubCell"/>
</dbReference>
<feature type="transmembrane region" description="Helical" evidence="8">
    <location>
        <begin position="96"/>
        <end position="115"/>
    </location>
</feature>
<feature type="transmembrane region" description="Helical" evidence="8">
    <location>
        <begin position="5"/>
        <end position="23"/>
    </location>
</feature>
<evidence type="ECO:0000313" key="10">
    <source>
        <dbReference type="EMBL" id="SEH28599.1"/>
    </source>
</evidence>
<feature type="transmembrane region" description="Helical" evidence="8">
    <location>
        <begin position="190"/>
        <end position="209"/>
    </location>
</feature>
<evidence type="ECO:0000256" key="3">
    <source>
        <dbReference type="ARBA" id="ARBA00022676"/>
    </source>
</evidence>
<dbReference type="AlphaFoldDB" id="A0A1H6GYL5"/>
<proteinExistence type="predicted"/>
<evidence type="ECO:0000256" key="6">
    <source>
        <dbReference type="ARBA" id="ARBA00022989"/>
    </source>
</evidence>
<keyword evidence="7 8" id="KW-0472">Membrane</keyword>
<dbReference type="OrthoDB" id="9813729at2"/>
<evidence type="ECO:0000256" key="2">
    <source>
        <dbReference type="ARBA" id="ARBA00022475"/>
    </source>
</evidence>
<evidence type="ECO:0000256" key="1">
    <source>
        <dbReference type="ARBA" id="ARBA00004651"/>
    </source>
</evidence>
<dbReference type="RefSeq" id="WP_089689955.1">
    <property type="nucleotide sequence ID" value="NZ_FNWQ01000001.1"/>
</dbReference>
<comment type="subcellular location">
    <subcellularLocation>
        <location evidence="1">Cell membrane</location>
        <topology evidence="1">Multi-pass membrane protein</topology>
    </subcellularLocation>
</comment>